<gene>
    <name evidence="2" type="ORF">S01H1_42811</name>
</gene>
<name>X0UVH2_9ZZZZ</name>
<dbReference type="GO" id="GO:0016787">
    <property type="term" value="F:hydrolase activity"/>
    <property type="evidence" value="ECO:0007669"/>
    <property type="project" value="InterPro"/>
</dbReference>
<reference evidence="2" key="1">
    <citation type="journal article" date="2014" name="Front. Microbiol.">
        <title>High frequency of phylogenetically diverse reductive dehalogenase-homologous genes in deep subseafloor sedimentary metagenomes.</title>
        <authorList>
            <person name="Kawai M."/>
            <person name="Futagami T."/>
            <person name="Toyoda A."/>
            <person name="Takaki Y."/>
            <person name="Nishi S."/>
            <person name="Hori S."/>
            <person name="Arai W."/>
            <person name="Tsubouchi T."/>
            <person name="Morono Y."/>
            <person name="Uchiyama I."/>
            <person name="Ito T."/>
            <person name="Fujiyama A."/>
            <person name="Inagaki F."/>
            <person name="Takami H."/>
        </authorList>
    </citation>
    <scope>NUCLEOTIDE SEQUENCE</scope>
    <source>
        <strain evidence="2">Expedition CK06-06</strain>
    </source>
</reference>
<proteinExistence type="predicted"/>
<dbReference type="InterPro" id="IPR029058">
    <property type="entry name" value="AB_hydrolase_fold"/>
</dbReference>
<evidence type="ECO:0000259" key="1">
    <source>
        <dbReference type="Pfam" id="PF02129"/>
    </source>
</evidence>
<dbReference type="EMBL" id="BARS01027243">
    <property type="protein sequence ID" value="GAG09735.1"/>
    <property type="molecule type" value="Genomic_DNA"/>
</dbReference>
<evidence type="ECO:0000313" key="2">
    <source>
        <dbReference type="EMBL" id="GAG09735.1"/>
    </source>
</evidence>
<organism evidence="2">
    <name type="scientific">marine sediment metagenome</name>
    <dbReference type="NCBI Taxonomy" id="412755"/>
    <lineage>
        <taxon>unclassified sequences</taxon>
        <taxon>metagenomes</taxon>
        <taxon>ecological metagenomes</taxon>
    </lineage>
</organism>
<dbReference type="Pfam" id="PF02129">
    <property type="entry name" value="Peptidase_S15"/>
    <property type="match status" value="1"/>
</dbReference>
<comment type="caution">
    <text evidence="2">The sequence shown here is derived from an EMBL/GenBank/DDBJ whole genome shotgun (WGS) entry which is preliminary data.</text>
</comment>
<protein>
    <recommendedName>
        <fullName evidence="1">Xaa-Pro dipeptidyl-peptidase-like domain-containing protein</fullName>
    </recommendedName>
</protein>
<dbReference type="InterPro" id="IPR000383">
    <property type="entry name" value="Xaa-Pro-like_dom"/>
</dbReference>
<dbReference type="AlphaFoldDB" id="X0UVH2"/>
<feature type="domain" description="Xaa-Pro dipeptidyl-peptidase-like" evidence="1">
    <location>
        <begin position="49"/>
        <end position="113"/>
    </location>
</feature>
<dbReference type="Gene3D" id="3.40.50.1820">
    <property type="entry name" value="alpha/beta hydrolase"/>
    <property type="match status" value="1"/>
</dbReference>
<dbReference type="SUPFAM" id="SSF53474">
    <property type="entry name" value="alpha/beta-Hydrolases"/>
    <property type="match status" value="1"/>
</dbReference>
<accession>X0UVH2</accession>
<sequence>MKYKNSIFALVIFIIGSGSGSPIFGQDDILQKLDSIAVIERKVMMPMRDGVRLDTDIIRPKTDEPVPVIFLKTPYDFNSGRFESAYEVVKNGYAFVIQNERGKYFSEGEWDILGTPVTD</sequence>
<feature type="non-terminal residue" evidence="2">
    <location>
        <position position="119"/>
    </location>
</feature>